<evidence type="ECO:0000313" key="1">
    <source>
        <dbReference type="EMBL" id="MBS4195343.1"/>
    </source>
</evidence>
<keyword evidence="2" id="KW-1185">Reference proteome</keyword>
<accession>A0A942TEH5</accession>
<evidence type="ECO:0000313" key="2">
    <source>
        <dbReference type="Proteomes" id="UP000681414"/>
    </source>
</evidence>
<gene>
    <name evidence="1" type="ORF">KHA97_09775</name>
</gene>
<comment type="caution">
    <text evidence="1">The sequence shown here is derived from an EMBL/GenBank/DDBJ whole genome shotgun (WGS) entry which is preliminary data.</text>
</comment>
<proteinExistence type="predicted"/>
<protein>
    <submittedName>
        <fullName evidence="1">Uncharacterized protein</fullName>
    </submittedName>
</protein>
<dbReference type="AlphaFoldDB" id="A0A942TEH5"/>
<sequence>MITGDAYEGKNEEYDEEYDDYIDDTVICVICGNYYCKCCGCNCWMEDYEEDDEG</sequence>
<organism evidence="1 2">
    <name type="scientific">Lederbergia citri</name>
    <dbReference type="NCBI Taxonomy" id="2833580"/>
    <lineage>
        <taxon>Bacteria</taxon>
        <taxon>Bacillati</taxon>
        <taxon>Bacillota</taxon>
        <taxon>Bacilli</taxon>
        <taxon>Bacillales</taxon>
        <taxon>Bacillaceae</taxon>
        <taxon>Lederbergia</taxon>
    </lineage>
</organism>
<dbReference type="EMBL" id="JAGYPG010000002">
    <property type="protein sequence ID" value="MBS4195343.1"/>
    <property type="molecule type" value="Genomic_DNA"/>
</dbReference>
<reference evidence="1 2" key="1">
    <citation type="submission" date="2021-05" db="EMBL/GenBank/DDBJ databases">
        <title>Novel Bacillus species.</title>
        <authorList>
            <person name="Liu G."/>
        </authorList>
    </citation>
    <scope>NUCLEOTIDE SEQUENCE [LARGE SCALE GENOMIC DNA]</scope>
    <source>
        <strain evidence="2">FJAT-49780</strain>
    </source>
</reference>
<dbReference type="Proteomes" id="UP000681414">
    <property type="component" value="Unassembled WGS sequence"/>
</dbReference>
<name>A0A942TEH5_9BACI</name>
<dbReference type="RefSeq" id="WP_213124571.1">
    <property type="nucleotide sequence ID" value="NZ_JAGYPG010000002.1"/>
</dbReference>